<dbReference type="InterPro" id="IPR014756">
    <property type="entry name" value="Ig_E-set"/>
</dbReference>
<protein>
    <recommendedName>
        <fullName evidence="3">beta-N-acetylhexosaminidase</fullName>
        <ecNumber evidence="3">3.2.1.52</ecNumber>
    </recommendedName>
    <alternativeName>
        <fullName evidence="6">Beta-N-acetylhexosaminidase</fullName>
    </alternativeName>
    <alternativeName>
        <fullName evidence="7">N-acetyl-beta-glucosaminidase</fullName>
    </alternativeName>
</protein>
<evidence type="ECO:0000256" key="8">
    <source>
        <dbReference type="SAM" id="SignalP"/>
    </source>
</evidence>
<dbReference type="InterPro" id="IPR004867">
    <property type="entry name" value="CHB_C_dom"/>
</dbReference>
<comment type="caution">
    <text evidence="10">The sequence shown here is derived from an EMBL/GenBank/DDBJ whole genome shotgun (WGS) entry which is preliminary data.</text>
</comment>
<evidence type="ECO:0000256" key="5">
    <source>
        <dbReference type="ARBA" id="ARBA00023295"/>
    </source>
</evidence>
<accession>A0ABN1L6X4</accession>
<dbReference type="EC" id="3.2.1.52" evidence="3"/>
<dbReference type="SUPFAM" id="SSF55545">
    <property type="entry name" value="beta-N-acetylhexosaminidase-like domain"/>
    <property type="match status" value="1"/>
</dbReference>
<sequence length="865" mass="97114">MSFKKLLLANLLVTLPLTAQAGLSQQQLNSFASDAEVHFEVVDNFVFGSSSHNGRVILDNKSKVAIPAGVSDWAIYMHVTRVIDEEQQTAKAHGLNIEHVQGDLHRIVPTKDFKGLAAGETLAINYKGAAWIVSMTDFMPRTFIVSGKAKPAIFANTDTEDSFSYVKPMVRPEQYLRYNEPKDLFPKTDAALRYKANLAAQDFSLSREEVTRKIIPTPRSVDHNRGETTFSDQWQIRYAGSLKNEVTYLQAQLADYGLSKLDVQAEHVPSAKKQVLSLKVNANLNHEGKPGYNLTVDKNTIEIIATDNANAFYAIQSLLSLMPTDKKAPINLPRLEVEDSARYEWRGMHYDIGRNFHGKDNILKLIEQMAHYKLNKLHLHMTEDEGWRLQIPGLPELTDVGAKRCFDLTEQSCLLTQLGAGPHGDAVGNGYLTREDFIEILKFATVRHIEVIPEVDLPGHARAAIKSMEARYNNLMKAGKKEEAKAYLLTHPKDTSKYLTVQNYNDNSMDVCLDSSYNFIDKVLYEMQVMYRDAGIDLKKVHLGGDEVGAGSWAGSPACQALFIEPGNGISGVQDLKAYFMSRASKLLANRGLAMGGWEDGLMYSRTATFDRDSLAPDQVWANPWDNIWEWGVADRAYRLANEGYDVVLSSGSHLYLDHPYEAHPESRGYYWATRFTDTKRVFGYMPDNLYANADYTRQGVPIDNLEDLVGRAMPKLEKPENILGMQGNVWSETIRTAEQMQEMVFPRIIAIAERAWHKADWEGDKVNAKDRNKQWAEFANVLAAKEFSRMSNKGIHYYLPIPGGVINDGKLSANVALPSFSIEYSLDGQSWQSYQSPVTVKGNVWLRSKAVDGRVSRATEVVAK</sequence>
<dbReference type="SUPFAM" id="SSF81296">
    <property type="entry name" value="E set domains"/>
    <property type="match status" value="1"/>
</dbReference>
<dbReference type="Gene3D" id="3.20.20.80">
    <property type="entry name" value="Glycosidases"/>
    <property type="match status" value="1"/>
</dbReference>
<reference evidence="10 11" key="1">
    <citation type="journal article" date="2019" name="Int. J. Syst. Evol. Microbiol.">
        <title>The Global Catalogue of Microorganisms (GCM) 10K type strain sequencing project: providing services to taxonomists for standard genome sequencing and annotation.</title>
        <authorList>
            <consortium name="The Broad Institute Genomics Platform"/>
            <consortium name="The Broad Institute Genome Sequencing Center for Infectious Disease"/>
            <person name="Wu L."/>
            <person name="Ma J."/>
        </authorList>
    </citation>
    <scope>NUCLEOTIDE SEQUENCE [LARGE SCALE GENOMIC DNA]</scope>
    <source>
        <strain evidence="10 11">JCM 15608</strain>
    </source>
</reference>
<keyword evidence="8" id="KW-0732">Signal</keyword>
<dbReference type="InterPro" id="IPR008965">
    <property type="entry name" value="CBM2/CBM3_carb-bd_dom_sf"/>
</dbReference>
<keyword evidence="5" id="KW-0326">Glycosidase</keyword>
<dbReference type="SUPFAM" id="SSF51445">
    <property type="entry name" value="(Trans)glycosidases"/>
    <property type="match status" value="1"/>
</dbReference>
<comment type="similarity">
    <text evidence="2">Belongs to the glycosyl hydrolase 20 family.</text>
</comment>
<dbReference type="InterPro" id="IPR012291">
    <property type="entry name" value="CBM2_carb-bd_dom_sf"/>
</dbReference>
<organism evidence="10 11">
    <name type="scientific">Colwellia asteriadis</name>
    <dbReference type="NCBI Taxonomy" id="517723"/>
    <lineage>
        <taxon>Bacteria</taxon>
        <taxon>Pseudomonadati</taxon>
        <taxon>Pseudomonadota</taxon>
        <taxon>Gammaproteobacteria</taxon>
        <taxon>Alteromonadales</taxon>
        <taxon>Colwelliaceae</taxon>
        <taxon>Colwellia</taxon>
    </lineage>
</organism>
<dbReference type="PANTHER" id="PTHR22600:SF57">
    <property type="entry name" value="BETA-N-ACETYLHEXOSAMINIDASE"/>
    <property type="match status" value="1"/>
</dbReference>
<dbReference type="InterPro" id="IPR013783">
    <property type="entry name" value="Ig-like_fold"/>
</dbReference>
<dbReference type="Pfam" id="PF03174">
    <property type="entry name" value="CHB_HEX_C"/>
    <property type="match status" value="1"/>
</dbReference>
<evidence type="ECO:0000256" key="3">
    <source>
        <dbReference type="ARBA" id="ARBA00012663"/>
    </source>
</evidence>
<comment type="catalytic activity">
    <reaction evidence="1">
        <text>Hydrolysis of terminal non-reducing N-acetyl-D-hexosamine residues in N-acetyl-beta-D-hexosaminides.</text>
        <dbReference type="EC" id="3.2.1.52"/>
    </reaction>
</comment>
<dbReference type="Pfam" id="PF03173">
    <property type="entry name" value="CHB_HEX"/>
    <property type="match status" value="1"/>
</dbReference>
<name>A0ABN1L6X4_9GAMM</name>
<dbReference type="Pfam" id="PF02838">
    <property type="entry name" value="Glyco_hydro_20b"/>
    <property type="match status" value="1"/>
</dbReference>
<dbReference type="InterPro" id="IPR029018">
    <property type="entry name" value="Hex-like_dom2"/>
</dbReference>
<evidence type="ECO:0000313" key="10">
    <source>
        <dbReference type="EMBL" id="GAA0817241.1"/>
    </source>
</evidence>
<evidence type="ECO:0000256" key="2">
    <source>
        <dbReference type="ARBA" id="ARBA00006285"/>
    </source>
</evidence>
<dbReference type="InterPro" id="IPR025705">
    <property type="entry name" value="Beta_hexosaminidase_sua/sub"/>
</dbReference>
<dbReference type="CDD" id="cd02847">
    <property type="entry name" value="E_set_Chitobiase_C"/>
    <property type="match status" value="1"/>
</dbReference>
<evidence type="ECO:0000256" key="6">
    <source>
        <dbReference type="ARBA" id="ARBA00030512"/>
    </source>
</evidence>
<evidence type="ECO:0000256" key="4">
    <source>
        <dbReference type="ARBA" id="ARBA00022801"/>
    </source>
</evidence>
<proteinExistence type="inferred from homology"/>
<dbReference type="InterPro" id="IPR017853">
    <property type="entry name" value="GH"/>
</dbReference>
<feature type="signal peptide" evidence="8">
    <location>
        <begin position="1"/>
        <end position="21"/>
    </location>
</feature>
<dbReference type="EMBL" id="BAAAFA010000005">
    <property type="protein sequence ID" value="GAA0817241.1"/>
    <property type="molecule type" value="Genomic_DNA"/>
</dbReference>
<dbReference type="Pfam" id="PF00728">
    <property type="entry name" value="Glyco_hydro_20"/>
    <property type="match status" value="1"/>
</dbReference>
<evidence type="ECO:0000256" key="7">
    <source>
        <dbReference type="ARBA" id="ARBA00033000"/>
    </source>
</evidence>
<dbReference type="RefSeq" id="WP_343817153.1">
    <property type="nucleotide sequence ID" value="NZ_BAAAFA010000005.1"/>
</dbReference>
<dbReference type="SUPFAM" id="SSF49384">
    <property type="entry name" value="Carbohydrate-binding domain"/>
    <property type="match status" value="1"/>
</dbReference>
<dbReference type="PANTHER" id="PTHR22600">
    <property type="entry name" value="BETA-HEXOSAMINIDASE"/>
    <property type="match status" value="1"/>
</dbReference>
<dbReference type="InterPro" id="IPR015882">
    <property type="entry name" value="HEX_bac_N"/>
</dbReference>
<dbReference type="Gene3D" id="3.30.379.10">
    <property type="entry name" value="Chitobiase/beta-hexosaminidase domain 2-like"/>
    <property type="match status" value="1"/>
</dbReference>
<dbReference type="Gene3D" id="2.60.40.290">
    <property type="match status" value="1"/>
</dbReference>
<dbReference type="CDD" id="cd06569">
    <property type="entry name" value="GH20_Sm-chitobiase-like"/>
    <property type="match status" value="1"/>
</dbReference>
<dbReference type="Gene3D" id="2.60.40.10">
    <property type="entry name" value="Immunoglobulins"/>
    <property type="match status" value="1"/>
</dbReference>
<dbReference type="PRINTS" id="PR00738">
    <property type="entry name" value="GLHYDRLASE20"/>
</dbReference>
<evidence type="ECO:0000313" key="11">
    <source>
        <dbReference type="Proteomes" id="UP001500021"/>
    </source>
</evidence>
<feature type="chain" id="PRO_5047398723" description="beta-N-acetylhexosaminidase" evidence="8">
    <location>
        <begin position="22"/>
        <end position="865"/>
    </location>
</feature>
<evidence type="ECO:0000259" key="9">
    <source>
        <dbReference type="SMART" id="SM01081"/>
    </source>
</evidence>
<gene>
    <name evidence="10" type="ORF">GCM10009111_18230</name>
</gene>
<evidence type="ECO:0000256" key="1">
    <source>
        <dbReference type="ARBA" id="ARBA00001231"/>
    </source>
</evidence>
<feature type="domain" description="Chitobiase/beta-hexosaminidases N-terminal" evidence="9">
    <location>
        <begin position="33"/>
        <end position="190"/>
    </location>
</feature>
<dbReference type="InterPro" id="IPR004866">
    <property type="entry name" value="CHB/HEX_N_dom"/>
</dbReference>
<dbReference type="SMART" id="SM01081">
    <property type="entry name" value="CHB_HEX"/>
    <property type="match status" value="1"/>
</dbReference>
<dbReference type="InterPro" id="IPR015883">
    <property type="entry name" value="Glyco_hydro_20_cat"/>
</dbReference>
<keyword evidence="4" id="KW-0378">Hydrolase</keyword>
<keyword evidence="11" id="KW-1185">Reference proteome</keyword>
<dbReference type="Proteomes" id="UP001500021">
    <property type="component" value="Unassembled WGS sequence"/>
</dbReference>